<keyword evidence="3" id="KW-1185">Reference proteome</keyword>
<evidence type="ECO:0000313" key="3">
    <source>
        <dbReference type="Proteomes" id="UP000291142"/>
    </source>
</evidence>
<sequence>MAPIKYENDFKEKLEKRTIAPSERAWETLTERLDAEEKASSNKGFWWIGIAASAIGILFIATQFFSNDKDTHIPEVVNTEEAVETPMDTSVKKDVIVTRVETTIAKEDADNQSNKEGLSLIINKAKNYQDEPSKRIAEEPIIQNIKKEKDLEQSEAVEIISFENRKAQEVADAIHALSEKKSGVSDASIDSLLKAAQRDILLSRMQNEDQVAIDAALLLQEVEFELDESFRDKVFKAFKSSYGSIKTAVAQRND</sequence>
<dbReference type="Proteomes" id="UP000291142">
    <property type="component" value="Unassembled WGS sequence"/>
</dbReference>
<accession>A0A4V2JA48</accession>
<keyword evidence="1" id="KW-1133">Transmembrane helix</keyword>
<name>A0A4V2JA48_9FLAO</name>
<comment type="caution">
    <text evidence="2">The sequence shown here is derived from an EMBL/GenBank/DDBJ whole genome shotgun (WGS) entry which is preliminary data.</text>
</comment>
<evidence type="ECO:0000256" key="1">
    <source>
        <dbReference type="SAM" id="Phobius"/>
    </source>
</evidence>
<dbReference type="RefSeq" id="WP_130964637.1">
    <property type="nucleotide sequence ID" value="NZ_SIRT01000009.1"/>
</dbReference>
<keyword evidence="1" id="KW-0472">Membrane</keyword>
<evidence type="ECO:0000313" key="2">
    <source>
        <dbReference type="EMBL" id="TBN02683.1"/>
    </source>
</evidence>
<organism evidence="2 3">
    <name type="scientific">Hyunsoonleella flava</name>
    <dbReference type="NCBI Taxonomy" id="2527939"/>
    <lineage>
        <taxon>Bacteria</taxon>
        <taxon>Pseudomonadati</taxon>
        <taxon>Bacteroidota</taxon>
        <taxon>Flavobacteriia</taxon>
        <taxon>Flavobacteriales</taxon>
        <taxon>Flavobacteriaceae</taxon>
    </lineage>
</organism>
<protein>
    <submittedName>
        <fullName evidence="2">Uncharacterized protein</fullName>
    </submittedName>
</protein>
<dbReference type="AlphaFoldDB" id="A0A4V2JA48"/>
<dbReference type="EMBL" id="SIRT01000009">
    <property type="protein sequence ID" value="TBN02683.1"/>
    <property type="molecule type" value="Genomic_DNA"/>
</dbReference>
<keyword evidence="1" id="KW-0812">Transmembrane</keyword>
<feature type="transmembrane region" description="Helical" evidence="1">
    <location>
        <begin position="45"/>
        <end position="65"/>
    </location>
</feature>
<reference evidence="2 3" key="1">
    <citation type="submission" date="2019-02" db="EMBL/GenBank/DDBJ databases">
        <title>Hyunsoonleella sp., isolated from marine sediment.</title>
        <authorList>
            <person name="Liu B.-T."/>
        </authorList>
    </citation>
    <scope>NUCLEOTIDE SEQUENCE [LARGE SCALE GENOMIC DNA]</scope>
    <source>
        <strain evidence="2 3">T58</strain>
    </source>
</reference>
<proteinExistence type="predicted"/>
<dbReference type="OrthoDB" id="1247025at2"/>
<gene>
    <name evidence="2" type="ORF">EYD45_11175</name>
</gene>